<keyword evidence="6" id="KW-1185">Reference proteome</keyword>
<dbReference type="RefSeq" id="WP_136836808.1">
    <property type="nucleotide sequence ID" value="NZ_SWBQ01000004.1"/>
</dbReference>
<dbReference type="GO" id="GO:0003700">
    <property type="term" value="F:DNA-binding transcription factor activity"/>
    <property type="evidence" value="ECO:0007669"/>
    <property type="project" value="InterPro"/>
</dbReference>
<dbReference type="EMBL" id="SWBQ01000004">
    <property type="protein sequence ID" value="TKC04989.1"/>
    <property type="molecule type" value="Genomic_DNA"/>
</dbReference>
<evidence type="ECO:0000259" key="4">
    <source>
        <dbReference type="PROSITE" id="PS01124"/>
    </source>
</evidence>
<dbReference type="PANTHER" id="PTHR43280:SF32">
    <property type="entry name" value="TRANSCRIPTIONAL REGULATORY PROTEIN"/>
    <property type="match status" value="1"/>
</dbReference>
<dbReference type="OrthoDB" id="2585681at2"/>
<dbReference type="Proteomes" id="UP000307244">
    <property type="component" value="Unassembled WGS sequence"/>
</dbReference>
<keyword evidence="3" id="KW-0804">Transcription</keyword>
<evidence type="ECO:0000313" key="6">
    <source>
        <dbReference type="Proteomes" id="UP000307244"/>
    </source>
</evidence>
<dbReference type="AlphaFoldDB" id="A0A4V5P1U9"/>
<sequence>MFTIKGIELFEDGSYLPADMALVKSLLDLVERDFTQERDPKIYAMYLETTIKLLNKCVAFYLGKTVHEVIEQRIHQEALKLLRGTDLTVKEIANVLNLSDASWFSRCFRKYEGMSPVECRKKLRSVI</sequence>
<dbReference type="GO" id="GO:0043565">
    <property type="term" value="F:sequence-specific DNA binding"/>
    <property type="evidence" value="ECO:0007669"/>
    <property type="project" value="InterPro"/>
</dbReference>
<evidence type="ECO:0000256" key="1">
    <source>
        <dbReference type="ARBA" id="ARBA00023015"/>
    </source>
</evidence>
<evidence type="ECO:0000256" key="3">
    <source>
        <dbReference type="ARBA" id="ARBA00023163"/>
    </source>
</evidence>
<evidence type="ECO:0000313" key="5">
    <source>
        <dbReference type="EMBL" id="TKC04989.1"/>
    </source>
</evidence>
<protein>
    <submittedName>
        <fullName evidence="5">Helix-turn-helix transcriptional regulator</fullName>
    </submittedName>
</protein>
<dbReference type="InterPro" id="IPR009057">
    <property type="entry name" value="Homeodomain-like_sf"/>
</dbReference>
<comment type="caution">
    <text evidence="5">The sequence shown here is derived from an EMBL/GenBank/DDBJ whole genome shotgun (WGS) entry which is preliminary data.</text>
</comment>
<dbReference type="Gene3D" id="1.10.10.60">
    <property type="entry name" value="Homeodomain-like"/>
    <property type="match status" value="1"/>
</dbReference>
<name>A0A4V5P1U9_9SPHI</name>
<feature type="domain" description="HTH araC/xylS-type" evidence="4">
    <location>
        <begin position="24"/>
        <end position="122"/>
    </location>
</feature>
<keyword evidence="1" id="KW-0805">Transcription regulation</keyword>
<reference evidence="5 6" key="1">
    <citation type="submission" date="2019-04" db="EMBL/GenBank/DDBJ databases">
        <title>Pedobacter sp. RP-3-15 sp. nov., isolated from Arctic soil.</title>
        <authorList>
            <person name="Dahal R.H."/>
            <person name="Kim D.-U."/>
        </authorList>
    </citation>
    <scope>NUCLEOTIDE SEQUENCE [LARGE SCALE GENOMIC DNA]</scope>
    <source>
        <strain evidence="5 6">RP-3-15</strain>
    </source>
</reference>
<gene>
    <name evidence="5" type="ORF">FA047_14565</name>
</gene>
<organism evidence="5 6">
    <name type="scientific">Pedobacter frigoris</name>
    <dbReference type="NCBI Taxonomy" id="2571272"/>
    <lineage>
        <taxon>Bacteria</taxon>
        <taxon>Pseudomonadati</taxon>
        <taxon>Bacteroidota</taxon>
        <taxon>Sphingobacteriia</taxon>
        <taxon>Sphingobacteriales</taxon>
        <taxon>Sphingobacteriaceae</taxon>
        <taxon>Pedobacter</taxon>
    </lineage>
</organism>
<dbReference type="SMART" id="SM00342">
    <property type="entry name" value="HTH_ARAC"/>
    <property type="match status" value="1"/>
</dbReference>
<dbReference type="InterPro" id="IPR018060">
    <property type="entry name" value="HTH_AraC"/>
</dbReference>
<dbReference type="PANTHER" id="PTHR43280">
    <property type="entry name" value="ARAC-FAMILY TRANSCRIPTIONAL REGULATOR"/>
    <property type="match status" value="1"/>
</dbReference>
<keyword evidence="2" id="KW-0238">DNA-binding</keyword>
<evidence type="ECO:0000256" key="2">
    <source>
        <dbReference type="ARBA" id="ARBA00023125"/>
    </source>
</evidence>
<accession>A0A4V5P1U9</accession>
<dbReference type="SUPFAM" id="SSF46689">
    <property type="entry name" value="Homeodomain-like"/>
    <property type="match status" value="1"/>
</dbReference>
<proteinExistence type="predicted"/>
<dbReference type="Pfam" id="PF12833">
    <property type="entry name" value="HTH_18"/>
    <property type="match status" value="1"/>
</dbReference>
<dbReference type="PROSITE" id="PS01124">
    <property type="entry name" value="HTH_ARAC_FAMILY_2"/>
    <property type="match status" value="1"/>
</dbReference>